<dbReference type="AlphaFoldDB" id="A0A448WNS8"/>
<proteinExistence type="predicted"/>
<gene>
    <name evidence="2" type="ORF">PXEA_LOCUS9767</name>
</gene>
<name>A0A448WNS8_9PLAT</name>
<reference evidence="2" key="1">
    <citation type="submission" date="2018-11" db="EMBL/GenBank/DDBJ databases">
        <authorList>
            <consortium name="Pathogen Informatics"/>
        </authorList>
    </citation>
    <scope>NUCLEOTIDE SEQUENCE</scope>
</reference>
<accession>A0A448WNS8</accession>
<evidence type="ECO:0000313" key="3">
    <source>
        <dbReference type="Proteomes" id="UP000784294"/>
    </source>
</evidence>
<dbReference type="Proteomes" id="UP000784294">
    <property type="component" value="Unassembled WGS sequence"/>
</dbReference>
<sequence length="322" mass="31335">MIDLLTASPAFSTSPGVTLQPLAAAQITCTTSTASCSSSTMGTASFNPAFMSNPSLRVSRPIQGASPSGIGHCAGSANVMVPCSNAGPGPLCSNSVSAGGPLFVSSAPGCHQLSCVTTGPTTLLQPATLLPLHAATGPQLTQSQPGGQIGTGPHGGALLATGPSGSTHFRLSTPQGVPISSQLGLNSHLQMTSTGSLLSAPQGAVRATQSVGGGHTMPLVAATFPTAGHKLLPASPVGQAAGLAVAGPATHTMIVAQSGTTGCAAGAFLHPTVQTVSPGSTAVVVSSAGLSSQVSPTTSTLLVSSGHVATIATHHPHSYQGH</sequence>
<organism evidence="2 3">
    <name type="scientific">Protopolystoma xenopodis</name>
    <dbReference type="NCBI Taxonomy" id="117903"/>
    <lineage>
        <taxon>Eukaryota</taxon>
        <taxon>Metazoa</taxon>
        <taxon>Spiralia</taxon>
        <taxon>Lophotrochozoa</taxon>
        <taxon>Platyhelminthes</taxon>
        <taxon>Monogenea</taxon>
        <taxon>Polyopisthocotylea</taxon>
        <taxon>Polystomatidea</taxon>
        <taxon>Polystomatidae</taxon>
        <taxon>Protopolystoma</taxon>
    </lineage>
</organism>
<feature type="non-terminal residue" evidence="2">
    <location>
        <position position="322"/>
    </location>
</feature>
<feature type="compositionally biased region" description="Polar residues" evidence="1">
    <location>
        <begin position="163"/>
        <end position="175"/>
    </location>
</feature>
<feature type="region of interest" description="Disordered" evidence="1">
    <location>
        <begin position="137"/>
        <end position="175"/>
    </location>
</feature>
<evidence type="ECO:0000313" key="2">
    <source>
        <dbReference type="EMBL" id="VEL16327.1"/>
    </source>
</evidence>
<protein>
    <submittedName>
        <fullName evidence="2">Uncharacterized protein</fullName>
    </submittedName>
</protein>
<keyword evidence="3" id="KW-1185">Reference proteome</keyword>
<comment type="caution">
    <text evidence="2">The sequence shown here is derived from an EMBL/GenBank/DDBJ whole genome shotgun (WGS) entry which is preliminary data.</text>
</comment>
<evidence type="ECO:0000256" key="1">
    <source>
        <dbReference type="SAM" id="MobiDB-lite"/>
    </source>
</evidence>
<dbReference type="EMBL" id="CAAALY010028021">
    <property type="protein sequence ID" value="VEL16327.1"/>
    <property type="molecule type" value="Genomic_DNA"/>
</dbReference>